<feature type="transmembrane region" description="Helical" evidence="1">
    <location>
        <begin position="21"/>
        <end position="47"/>
    </location>
</feature>
<sequence length="123" mass="13325">MEMAEVFNCTLGSDFMTFPSLSILILSYPTNSFRLSIISGVMLSIFLNPNPQALISGEAVISNLPSDIRETSMALLNTSIKSESGFTGMLLFILVMIVFSLKGFKDSSNLSNSARISLSNDLS</sequence>
<dbReference type="EMBL" id="VSSQ01059327">
    <property type="protein sequence ID" value="MPN12902.1"/>
    <property type="molecule type" value="Genomic_DNA"/>
</dbReference>
<accession>A0A645FHB3</accession>
<keyword evidence="1" id="KW-0812">Transmembrane</keyword>
<organism evidence="2">
    <name type="scientific">bioreactor metagenome</name>
    <dbReference type="NCBI Taxonomy" id="1076179"/>
    <lineage>
        <taxon>unclassified sequences</taxon>
        <taxon>metagenomes</taxon>
        <taxon>ecological metagenomes</taxon>
    </lineage>
</organism>
<feature type="transmembrane region" description="Helical" evidence="1">
    <location>
        <begin position="85"/>
        <end position="104"/>
    </location>
</feature>
<name>A0A645FHB3_9ZZZZ</name>
<proteinExistence type="predicted"/>
<evidence type="ECO:0000256" key="1">
    <source>
        <dbReference type="SAM" id="Phobius"/>
    </source>
</evidence>
<comment type="caution">
    <text evidence="2">The sequence shown here is derived from an EMBL/GenBank/DDBJ whole genome shotgun (WGS) entry which is preliminary data.</text>
</comment>
<keyword evidence="1" id="KW-1133">Transmembrane helix</keyword>
<dbReference type="AlphaFoldDB" id="A0A645FHB3"/>
<evidence type="ECO:0000313" key="2">
    <source>
        <dbReference type="EMBL" id="MPN12902.1"/>
    </source>
</evidence>
<gene>
    <name evidence="2" type="ORF">SDC9_160222</name>
</gene>
<protein>
    <submittedName>
        <fullName evidence="2">Uncharacterized protein</fullName>
    </submittedName>
</protein>
<keyword evidence="1" id="KW-0472">Membrane</keyword>
<reference evidence="2" key="1">
    <citation type="submission" date="2019-08" db="EMBL/GenBank/DDBJ databases">
        <authorList>
            <person name="Kucharzyk K."/>
            <person name="Murdoch R.W."/>
            <person name="Higgins S."/>
            <person name="Loffler F."/>
        </authorList>
    </citation>
    <scope>NUCLEOTIDE SEQUENCE</scope>
</reference>